<name>A0ACB8U5V7_9APHY</name>
<proteinExistence type="predicted"/>
<evidence type="ECO:0000313" key="2">
    <source>
        <dbReference type="Proteomes" id="UP001055072"/>
    </source>
</evidence>
<dbReference type="Proteomes" id="UP001055072">
    <property type="component" value="Unassembled WGS sequence"/>
</dbReference>
<reference evidence="1" key="1">
    <citation type="journal article" date="2021" name="Environ. Microbiol.">
        <title>Gene family expansions and transcriptome signatures uncover fungal adaptations to wood decay.</title>
        <authorList>
            <person name="Hage H."/>
            <person name="Miyauchi S."/>
            <person name="Viragh M."/>
            <person name="Drula E."/>
            <person name="Min B."/>
            <person name="Chaduli D."/>
            <person name="Navarro D."/>
            <person name="Favel A."/>
            <person name="Norest M."/>
            <person name="Lesage-Meessen L."/>
            <person name="Balint B."/>
            <person name="Merenyi Z."/>
            <person name="de Eugenio L."/>
            <person name="Morin E."/>
            <person name="Martinez A.T."/>
            <person name="Baldrian P."/>
            <person name="Stursova M."/>
            <person name="Martinez M.J."/>
            <person name="Novotny C."/>
            <person name="Magnuson J.K."/>
            <person name="Spatafora J.W."/>
            <person name="Maurice S."/>
            <person name="Pangilinan J."/>
            <person name="Andreopoulos W."/>
            <person name="LaButti K."/>
            <person name="Hundley H."/>
            <person name="Na H."/>
            <person name="Kuo A."/>
            <person name="Barry K."/>
            <person name="Lipzen A."/>
            <person name="Henrissat B."/>
            <person name="Riley R."/>
            <person name="Ahrendt S."/>
            <person name="Nagy L.G."/>
            <person name="Grigoriev I.V."/>
            <person name="Martin F."/>
            <person name="Rosso M.N."/>
        </authorList>
    </citation>
    <scope>NUCLEOTIDE SEQUENCE</scope>
    <source>
        <strain evidence="1">CBS 384.51</strain>
    </source>
</reference>
<evidence type="ECO:0000313" key="1">
    <source>
        <dbReference type="EMBL" id="KAI0089762.1"/>
    </source>
</evidence>
<accession>A0ACB8U5V7</accession>
<keyword evidence="2" id="KW-1185">Reference proteome</keyword>
<dbReference type="EMBL" id="MU274909">
    <property type="protein sequence ID" value="KAI0089762.1"/>
    <property type="molecule type" value="Genomic_DNA"/>
</dbReference>
<gene>
    <name evidence="1" type="ORF">BDY19DRAFT_84323</name>
</gene>
<protein>
    <submittedName>
        <fullName evidence="1">Uncharacterized protein</fullName>
    </submittedName>
</protein>
<comment type="caution">
    <text evidence="1">The sequence shown here is derived from an EMBL/GenBank/DDBJ whole genome shotgun (WGS) entry which is preliminary data.</text>
</comment>
<organism evidence="1 2">
    <name type="scientific">Irpex rosettiformis</name>
    <dbReference type="NCBI Taxonomy" id="378272"/>
    <lineage>
        <taxon>Eukaryota</taxon>
        <taxon>Fungi</taxon>
        <taxon>Dikarya</taxon>
        <taxon>Basidiomycota</taxon>
        <taxon>Agaricomycotina</taxon>
        <taxon>Agaricomycetes</taxon>
        <taxon>Polyporales</taxon>
        <taxon>Irpicaceae</taxon>
        <taxon>Irpex</taxon>
    </lineage>
</organism>
<sequence length="499" mass="56583">MAQRRFIHPSPPYMTPPKNNRCPMESIPVEIVIRIFTVAIEPAKLDKTDPDTTAEDDQSSSFDLGEEHALSVDLEPQEVLTHVCRRWRAIALDMPSLWKYIDFSDGPPFDRSREWIRRTKDYPFDIILECTRVDDLLMDEEEELGLEDEEEFAEYKAGFSSYDLGQVNPVDLPAIRNIILPHVSHWGSFVFIADDRRVMNDMLSALSTAGEASELKTMLLSYDSYPVQEAPRPCTPFGGRAPKLRKLEITLVHLDWSQSSFLHGSSLTSLKATSQTESFRPSFVDFTHALQGCSNLTNLELSNFGPNEDISSWPSSFVIQLPSLNSLSLSNFKTSYLARLLQHLRFPVLRTLVARLFPLANSDALVAALCDAVSLQGLINLHIERTRISDRDTAGRLWTSLKSLRVLRIDQNTMVSGGFRAVWMKKEHFPCVDSLMVSGIEGIGLQGLVSVRKGSLPLRRLGIEEGSVVTRDQERWLRQNVPEVAYFTNDRPRFSDWYT</sequence>